<keyword evidence="5" id="KW-1185">Reference proteome</keyword>
<evidence type="ECO:0000259" key="3">
    <source>
        <dbReference type="Pfam" id="PF24883"/>
    </source>
</evidence>
<dbReference type="AlphaFoldDB" id="A0A5N5QFH2"/>
<sequence>MESTTPSMPKWRRWYRKKSTTPSHLNPPPLPRASSPPARAPPLVQPPSPEPPNPAWGELTATVQELKKSAKYLPALAPVIDRLIPFLVSFEAATRHHQDSQKLAEDLSVKLRAFKDDLNDSTSTHVTDKIANIIRAIQDEIGPVDTQNDYTMSNRALAAATTPETSRKLISPSEVSGGPQVLRKAQNTSQGGIPAPDEFEGSALIQRYHRLEVNAGDVKRMAMLDALKPVKQAIYNSQFSTTVNRRPCTPGTRIAIRSDLDSWSSDPNGPNIYWMSGMAGTGKTTIAYSQAQSLDSRGQLAGSFFCTRTSPECRDAKQIIPTIACQLAYRSILFQSALCKALQKKQDIRALNIAAQFIMLLRDPLLETRNQLANNMVFVIDALDECADIGTVARLLDILFRFASDLPIKFLVTSRPEPAIRIRILSQDHTSHSILYLRDIEASLVQADIQLYLQMELASMSLTADEVGQLAIRAGNLFIYAATAVRYIYPYDHTIDSGARLRTLLIATEWRTRRYAEIDDLYATILGAALNDSKLEPEEQNHMKLVLWTSVCAQECVTVRTLAALVGLDETQTLMALQPLRSVVNALQLDSLVSTFHQSFPEFLFNRDRSIDFFCDAGIHNQFLARRCFEIMKEQLRLNVPALELPSVPVQKGSQPRTEKNLSHELIYACRYWADHLQFAEVSDELRSMLEEFLEQRFLLWVEVLNMGDYVMPGAVGLLRSCAKMNVRQMCKCISS</sequence>
<reference evidence="4 5" key="1">
    <citation type="journal article" date="2019" name="Fungal Biol. Biotechnol.">
        <title>Draft genome sequence of fastidious pathogen Ceratobasidium theobromae, which causes vascular-streak dieback in Theobroma cacao.</title>
        <authorList>
            <person name="Ali S.S."/>
            <person name="Asman A."/>
            <person name="Shao J."/>
            <person name="Firmansyah A.P."/>
            <person name="Susilo A.W."/>
            <person name="Rosmana A."/>
            <person name="McMahon P."/>
            <person name="Junaid M."/>
            <person name="Guest D."/>
            <person name="Kheng T.Y."/>
            <person name="Meinhardt L.W."/>
            <person name="Bailey B.A."/>
        </authorList>
    </citation>
    <scope>NUCLEOTIDE SEQUENCE [LARGE SCALE GENOMIC DNA]</scope>
    <source>
        <strain evidence="4 5">CT2</strain>
    </source>
</reference>
<dbReference type="SUPFAM" id="SSF52540">
    <property type="entry name" value="P-loop containing nucleoside triphosphate hydrolases"/>
    <property type="match status" value="1"/>
</dbReference>
<organism evidence="4 5">
    <name type="scientific">Ceratobasidium theobromae</name>
    <dbReference type="NCBI Taxonomy" id="1582974"/>
    <lineage>
        <taxon>Eukaryota</taxon>
        <taxon>Fungi</taxon>
        <taxon>Dikarya</taxon>
        <taxon>Basidiomycota</taxon>
        <taxon>Agaricomycotina</taxon>
        <taxon>Agaricomycetes</taxon>
        <taxon>Cantharellales</taxon>
        <taxon>Ceratobasidiaceae</taxon>
        <taxon>Ceratobasidium</taxon>
    </lineage>
</organism>
<dbReference type="Gene3D" id="3.40.50.300">
    <property type="entry name" value="P-loop containing nucleotide triphosphate hydrolases"/>
    <property type="match status" value="1"/>
</dbReference>
<dbReference type="InterPro" id="IPR027417">
    <property type="entry name" value="P-loop_NTPase"/>
</dbReference>
<feature type="compositionally biased region" description="Basic residues" evidence="2">
    <location>
        <begin position="10"/>
        <end position="19"/>
    </location>
</feature>
<keyword evidence="1" id="KW-0677">Repeat</keyword>
<comment type="caution">
    <text evidence="4">The sequence shown here is derived from an EMBL/GenBank/DDBJ whole genome shotgun (WGS) entry which is preliminary data.</text>
</comment>
<feature type="region of interest" description="Disordered" evidence="2">
    <location>
        <begin position="1"/>
        <end position="55"/>
    </location>
</feature>
<dbReference type="PANTHER" id="PTHR10039">
    <property type="entry name" value="AMELOGENIN"/>
    <property type="match status" value="1"/>
</dbReference>
<protein>
    <submittedName>
        <fullName evidence="4">Vegetative incompatibility protein HET-E-1</fullName>
    </submittedName>
</protein>
<dbReference type="Proteomes" id="UP000383932">
    <property type="component" value="Unassembled WGS sequence"/>
</dbReference>
<evidence type="ECO:0000313" key="4">
    <source>
        <dbReference type="EMBL" id="KAB5590218.1"/>
    </source>
</evidence>
<dbReference type="Pfam" id="PF24883">
    <property type="entry name" value="NPHP3_N"/>
    <property type="match status" value="1"/>
</dbReference>
<dbReference type="InterPro" id="IPR056884">
    <property type="entry name" value="NPHP3-like_N"/>
</dbReference>
<dbReference type="EMBL" id="SSOP01000187">
    <property type="protein sequence ID" value="KAB5590218.1"/>
    <property type="molecule type" value="Genomic_DNA"/>
</dbReference>
<name>A0A5N5QFH2_9AGAM</name>
<evidence type="ECO:0000256" key="1">
    <source>
        <dbReference type="ARBA" id="ARBA00022737"/>
    </source>
</evidence>
<feature type="compositionally biased region" description="Pro residues" evidence="2">
    <location>
        <begin position="38"/>
        <end position="54"/>
    </location>
</feature>
<dbReference type="OrthoDB" id="3027122at2759"/>
<accession>A0A5N5QFH2</accession>
<proteinExistence type="predicted"/>
<evidence type="ECO:0000256" key="2">
    <source>
        <dbReference type="SAM" id="MobiDB-lite"/>
    </source>
</evidence>
<dbReference type="PANTHER" id="PTHR10039:SF17">
    <property type="entry name" value="FUNGAL STAND N-TERMINAL GOODBYE DOMAIN-CONTAINING PROTEIN-RELATED"/>
    <property type="match status" value="1"/>
</dbReference>
<evidence type="ECO:0000313" key="5">
    <source>
        <dbReference type="Proteomes" id="UP000383932"/>
    </source>
</evidence>
<gene>
    <name evidence="4" type="ORF">CTheo_6344</name>
</gene>
<feature type="domain" description="Nephrocystin 3-like N-terminal" evidence="3">
    <location>
        <begin position="258"/>
        <end position="415"/>
    </location>
</feature>